<keyword evidence="2" id="KW-1185">Reference proteome</keyword>
<organism evidence="1 2">
    <name type="scientific">Thermococcus pacificus</name>
    <dbReference type="NCBI Taxonomy" id="71998"/>
    <lineage>
        <taxon>Archaea</taxon>
        <taxon>Methanobacteriati</taxon>
        <taxon>Methanobacteriota</taxon>
        <taxon>Thermococci</taxon>
        <taxon>Thermococcales</taxon>
        <taxon>Thermococcaceae</taxon>
        <taxon>Thermococcus</taxon>
    </lineage>
</organism>
<dbReference type="EMBL" id="CP015102">
    <property type="protein sequence ID" value="ASJ06779.1"/>
    <property type="molecule type" value="Genomic_DNA"/>
</dbReference>
<dbReference type="KEGG" id="tpaf:A3L08_05330"/>
<reference evidence="1 2" key="1">
    <citation type="submission" date="2016-04" db="EMBL/GenBank/DDBJ databases">
        <title>Complete genome sequence of Thermococcus pacificus type strain P4.</title>
        <authorList>
            <person name="Oger P.M."/>
        </authorList>
    </citation>
    <scope>NUCLEOTIDE SEQUENCE [LARGE SCALE GENOMIC DNA]</scope>
    <source>
        <strain evidence="1 2">P-4</strain>
    </source>
</reference>
<accession>A0A218P7M9</accession>
<dbReference type="AlphaFoldDB" id="A0A218P7M9"/>
<dbReference type="Proteomes" id="UP000197418">
    <property type="component" value="Chromosome"/>
</dbReference>
<gene>
    <name evidence="1" type="ORF">A3L08_05330</name>
</gene>
<name>A0A218P7M9_9EURY</name>
<evidence type="ECO:0000313" key="2">
    <source>
        <dbReference type="Proteomes" id="UP000197418"/>
    </source>
</evidence>
<protein>
    <submittedName>
        <fullName evidence="1">Uncharacterized protein</fullName>
    </submittedName>
</protein>
<dbReference type="RefSeq" id="WP_088854030.1">
    <property type="nucleotide sequence ID" value="NZ_CP015102.1"/>
</dbReference>
<evidence type="ECO:0000313" key="1">
    <source>
        <dbReference type="EMBL" id="ASJ06779.1"/>
    </source>
</evidence>
<dbReference type="GeneID" id="33315670"/>
<proteinExistence type="predicted"/>
<sequence>MTSIAIRVPEGVDIEFAKRLAKLVEKRLAELTELNRLLSDSELTDEDMGEVIKEFRTQRRS</sequence>